<feature type="domain" description="HTH LytTR-type" evidence="3">
    <location>
        <begin position="145"/>
        <end position="247"/>
    </location>
</feature>
<dbReference type="AlphaFoldDB" id="A0A4S8HID9"/>
<dbReference type="PANTHER" id="PTHR37299">
    <property type="entry name" value="TRANSCRIPTIONAL REGULATOR-RELATED"/>
    <property type="match status" value="1"/>
</dbReference>
<dbReference type="Gene3D" id="3.40.50.2300">
    <property type="match status" value="1"/>
</dbReference>
<dbReference type="Pfam" id="PF00072">
    <property type="entry name" value="Response_reg"/>
    <property type="match status" value="1"/>
</dbReference>
<protein>
    <submittedName>
        <fullName evidence="4">Response regulator transcription factor</fullName>
    </submittedName>
</protein>
<dbReference type="RefSeq" id="WP_136579530.1">
    <property type="nucleotide sequence ID" value="NZ_STFF01000007.1"/>
</dbReference>
<dbReference type="EMBL" id="STFF01000007">
    <property type="protein sequence ID" value="THU34887.1"/>
    <property type="molecule type" value="Genomic_DNA"/>
</dbReference>
<keyword evidence="1" id="KW-0597">Phosphoprotein</keyword>
<dbReference type="InterPro" id="IPR011006">
    <property type="entry name" value="CheY-like_superfamily"/>
</dbReference>
<name>A0A4S8HID9_9BACT</name>
<dbReference type="InterPro" id="IPR001789">
    <property type="entry name" value="Sig_transdc_resp-reg_receiver"/>
</dbReference>
<dbReference type="GO" id="GO:0003677">
    <property type="term" value="F:DNA binding"/>
    <property type="evidence" value="ECO:0007669"/>
    <property type="project" value="InterPro"/>
</dbReference>
<dbReference type="Pfam" id="PF04397">
    <property type="entry name" value="LytTR"/>
    <property type="match status" value="1"/>
</dbReference>
<reference evidence="4 5" key="1">
    <citation type="submission" date="2019-04" db="EMBL/GenBank/DDBJ databases">
        <title>Niastella caeni sp. nov., isolated from activated sludge.</title>
        <authorList>
            <person name="Sheng M."/>
        </authorList>
    </citation>
    <scope>NUCLEOTIDE SEQUENCE [LARGE SCALE GENOMIC DNA]</scope>
    <source>
        <strain evidence="4 5">HX-2-15</strain>
    </source>
</reference>
<evidence type="ECO:0000313" key="4">
    <source>
        <dbReference type="EMBL" id="THU34887.1"/>
    </source>
</evidence>
<evidence type="ECO:0000256" key="1">
    <source>
        <dbReference type="PROSITE-ProRule" id="PRU00169"/>
    </source>
</evidence>
<dbReference type="InterPro" id="IPR046947">
    <property type="entry name" value="LytR-like"/>
</dbReference>
<dbReference type="SMART" id="SM00448">
    <property type="entry name" value="REC"/>
    <property type="match status" value="1"/>
</dbReference>
<dbReference type="OrthoDB" id="1646880at2"/>
<dbReference type="InterPro" id="IPR007492">
    <property type="entry name" value="LytTR_DNA-bd_dom"/>
</dbReference>
<sequence>MMKAIIIDDEANCLTSLQNDLETYCPHVTVIATCRSAREALTIIEKQPPDLIFLDVKMPGMSGFEMLEMIGQLNFQIIFTTAHDEFAVRAFRVSAVDYLLKPIPSEELVSAVNKAAGLMQGKKNDHKAIANLLHNAGLPHEQQRIAIPNRSGYDFIYINDILYCKAEGAYTNIVLKDKKLLLSRSLGETVQMLPVALFERAHHSLLVNIQHITSYSKADGYIIVMTNGDQLNVSRTRREQLLIRLGVR</sequence>
<feature type="modified residue" description="4-aspartylphosphate" evidence="1">
    <location>
        <position position="55"/>
    </location>
</feature>
<organism evidence="4 5">
    <name type="scientific">Niastella caeni</name>
    <dbReference type="NCBI Taxonomy" id="2569763"/>
    <lineage>
        <taxon>Bacteria</taxon>
        <taxon>Pseudomonadati</taxon>
        <taxon>Bacteroidota</taxon>
        <taxon>Chitinophagia</taxon>
        <taxon>Chitinophagales</taxon>
        <taxon>Chitinophagaceae</taxon>
        <taxon>Niastella</taxon>
    </lineage>
</organism>
<comment type="caution">
    <text evidence="4">The sequence shown here is derived from an EMBL/GenBank/DDBJ whole genome shotgun (WGS) entry which is preliminary data.</text>
</comment>
<dbReference type="PROSITE" id="PS50110">
    <property type="entry name" value="RESPONSE_REGULATORY"/>
    <property type="match status" value="1"/>
</dbReference>
<evidence type="ECO:0000313" key="5">
    <source>
        <dbReference type="Proteomes" id="UP000306918"/>
    </source>
</evidence>
<dbReference type="GO" id="GO:0000156">
    <property type="term" value="F:phosphorelay response regulator activity"/>
    <property type="evidence" value="ECO:0007669"/>
    <property type="project" value="InterPro"/>
</dbReference>
<keyword evidence="5" id="KW-1185">Reference proteome</keyword>
<dbReference type="SMART" id="SM00850">
    <property type="entry name" value="LytTR"/>
    <property type="match status" value="1"/>
</dbReference>
<evidence type="ECO:0000259" key="2">
    <source>
        <dbReference type="PROSITE" id="PS50110"/>
    </source>
</evidence>
<feature type="domain" description="Response regulatory" evidence="2">
    <location>
        <begin position="3"/>
        <end position="116"/>
    </location>
</feature>
<dbReference type="SUPFAM" id="SSF52172">
    <property type="entry name" value="CheY-like"/>
    <property type="match status" value="1"/>
</dbReference>
<gene>
    <name evidence="4" type="ORF">FAM09_23120</name>
</gene>
<evidence type="ECO:0000259" key="3">
    <source>
        <dbReference type="PROSITE" id="PS50930"/>
    </source>
</evidence>
<dbReference type="PROSITE" id="PS50930">
    <property type="entry name" value="HTH_LYTTR"/>
    <property type="match status" value="1"/>
</dbReference>
<dbReference type="Proteomes" id="UP000306918">
    <property type="component" value="Unassembled WGS sequence"/>
</dbReference>
<proteinExistence type="predicted"/>
<dbReference type="Gene3D" id="2.40.50.1020">
    <property type="entry name" value="LytTr DNA-binding domain"/>
    <property type="match status" value="1"/>
</dbReference>
<dbReference type="PANTHER" id="PTHR37299:SF1">
    <property type="entry name" value="STAGE 0 SPORULATION PROTEIN A HOMOLOG"/>
    <property type="match status" value="1"/>
</dbReference>
<accession>A0A4S8HID9</accession>